<keyword evidence="3 4" id="KW-0808">Transferase</keyword>
<dbReference type="Proteomes" id="UP000015453">
    <property type="component" value="Unassembled WGS sequence"/>
</dbReference>
<proteinExistence type="inferred from homology"/>
<dbReference type="CDD" id="cd03784">
    <property type="entry name" value="GT1_Gtf-like"/>
    <property type="match status" value="1"/>
</dbReference>
<keyword evidence="2 4" id="KW-0328">Glycosyltransferase</keyword>
<accession>S8ECN7</accession>
<dbReference type="EMBL" id="AUSU01001730">
    <property type="protein sequence ID" value="EPS70317.1"/>
    <property type="molecule type" value="Genomic_DNA"/>
</dbReference>
<reference evidence="5 6" key="1">
    <citation type="journal article" date="2013" name="BMC Genomics">
        <title>The miniature genome of a carnivorous plant Genlisea aurea contains a low number of genes and short non-coding sequences.</title>
        <authorList>
            <person name="Leushkin E.V."/>
            <person name="Sutormin R.A."/>
            <person name="Nabieva E.R."/>
            <person name="Penin A.A."/>
            <person name="Kondrashov A.S."/>
            <person name="Logacheva M.D."/>
        </authorList>
    </citation>
    <scope>NUCLEOTIDE SEQUENCE [LARGE SCALE GENOMIC DNA]</scope>
</reference>
<dbReference type="Pfam" id="PF00201">
    <property type="entry name" value="UDPGT"/>
    <property type="match status" value="1"/>
</dbReference>
<comment type="caution">
    <text evidence="5">The sequence shown here is derived from an EMBL/GenBank/DDBJ whole genome shotgun (WGS) entry which is preliminary data.</text>
</comment>
<evidence type="ECO:0000313" key="5">
    <source>
        <dbReference type="EMBL" id="EPS70317.1"/>
    </source>
</evidence>
<comment type="similarity">
    <text evidence="1 4">Belongs to the UDP-glycosyltransferase family.</text>
</comment>
<dbReference type="AlphaFoldDB" id="S8ECN7"/>
<evidence type="ECO:0000256" key="2">
    <source>
        <dbReference type="ARBA" id="ARBA00022676"/>
    </source>
</evidence>
<dbReference type="SUPFAM" id="SSF53756">
    <property type="entry name" value="UDP-Glycosyltransferase/glycogen phosphorylase"/>
    <property type="match status" value="1"/>
</dbReference>
<dbReference type="Gene3D" id="3.40.50.2000">
    <property type="entry name" value="Glycogen Phosphorylase B"/>
    <property type="match status" value="2"/>
</dbReference>
<dbReference type="FunFam" id="3.40.50.2000:FF:000060">
    <property type="entry name" value="Glycosyltransferase"/>
    <property type="match status" value="1"/>
</dbReference>
<evidence type="ECO:0000256" key="1">
    <source>
        <dbReference type="ARBA" id="ARBA00009995"/>
    </source>
</evidence>
<gene>
    <name evidence="5" type="ORF">M569_04444</name>
</gene>
<dbReference type="PANTHER" id="PTHR48044">
    <property type="entry name" value="GLYCOSYLTRANSFERASE"/>
    <property type="match status" value="1"/>
</dbReference>
<evidence type="ECO:0000256" key="4">
    <source>
        <dbReference type="RuleBase" id="RU003718"/>
    </source>
</evidence>
<organism evidence="5 6">
    <name type="scientific">Genlisea aurea</name>
    <dbReference type="NCBI Taxonomy" id="192259"/>
    <lineage>
        <taxon>Eukaryota</taxon>
        <taxon>Viridiplantae</taxon>
        <taxon>Streptophyta</taxon>
        <taxon>Embryophyta</taxon>
        <taxon>Tracheophyta</taxon>
        <taxon>Spermatophyta</taxon>
        <taxon>Magnoliopsida</taxon>
        <taxon>eudicotyledons</taxon>
        <taxon>Gunneridae</taxon>
        <taxon>Pentapetalae</taxon>
        <taxon>asterids</taxon>
        <taxon>lamiids</taxon>
        <taxon>Lamiales</taxon>
        <taxon>Lentibulariaceae</taxon>
        <taxon>Genlisea</taxon>
    </lineage>
</organism>
<name>S8ECN7_9LAMI</name>
<dbReference type="GO" id="GO:0016138">
    <property type="term" value="P:glycoside biosynthetic process"/>
    <property type="evidence" value="ECO:0007669"/>
    <property type="project" value="UniProtKB-ARBA"/>
</dbReference>
<dbReference type="GO" id="GO:0008194">
    <property type="term" value="F:UDP-glycosyltransferase activity"/>
    <property type="evidence" value="ECO:0007669"/>
    <property type="project" value="InterPro"/>
</dbReference>
<keyword evidence="6" id="KW-1185">Reference proteome</keyword>
<dbReference type="PROSITE" id="PS00375">
    <property type="entry name" value="UDPGT"/>
    <property type="match status" value="1"/>
</dbReference>
<feature type="non-terminal residue" evidence="5">
    <location>
        <position position="1"/>
    </location>
</feature>
<dbReference type="InterPro" id="IPR035595">
    <property type="entry name" value="UDP_glycos_trans_CS"/>
</dbReference>
<dbReference type="InterPro" id="IPR002213">
    <property type="entry name" value="UDP_glucos_trans"/>
</dbReference>
<dbReference type="OrthoDB" id="5835829at2759"/>
<evidence type="ECO:0000313" key="6">
    <source>
        <dbReference type="Proteomes" id="UP000015453"/>
    </source>
</evidence>
<feature type="non-terminal residue" evidence="5">
    <location>
        <position position="361"/>
    </location>
</feature>
<sequence>VLFFPWLAHGHLSPFYELAKRLSEKNFKTYVCSTPINLMSIQASPDSAIELVELHMPPSPELPPEFHTSRNAPPNLGQTLMHEFQLCKSNFLDILKSIKPDLLIYDFLQPWSAKQASSMGIPSVFFATSSTACYSYYHHLYSNGFAKKYPFEDLYVHHHEKIVVRGYGNIIEDVGDGFLFGSFNLSTEIVLVKTYGKFEAKYVSHLSALSNKKLVVTGPLIAESVDLDGIEKSNEIMNWLNDQRKFSVVYISFGSEYFPSKEQIYEISKALELSRVKFLWVIRFDAGKKETSLKDVLPKGFMDRSKDDGMIVTEWAPQKKILSHPSIGAFISHCGWSSVMESLYFGVPIIAMPIHIDQPIN</sequence>
<evidence type="ECO:0000256" key="3">
    <source>
        <dbReference type="ARBA" id="ARBA00022679"/>
    </source>
</evidence>
<protein>
    <submittedName>
        <fullName evidence="5">Uncharacterized protein</fullName>
    </submittedName>
</protein>
<dbReference type="PANTHER" id="PTHR48044:SF82">
    <property type="entry name" value="GLYCOSYLTRANSFERASE"/>
    <property type="match status" value="1"/>
</dbReference>